<feature type="coiled-coil region" evidence="8">
    <location>
        <begin position="774"/>
        <end position="801"/>
    </location>
</feature>
<dbReference type="SUPFAM" id="SSF57850">
    <property type="entry name" value="RING/U-box"/>
    <property type="match status" value="1"/>
</dbReference>
<keyword evidence="4" id="KW-0862">Zinc</keyword>
<comment type="similarity">
    <text evidence="1">Belongs to the VPS18 family.</text>
</comment>
<evidence type="ECO:0000256" key="5">
    <source>
        <dbReference type="ARBA" id="ARBA00023136"/>
    </source>
</evidence>
<keyword evidence="5" id="KW-0472">Membrane</keyword>
<comment type="subcellular location">
    <subcellularLocation>
        <location evidence="6">Endomembrane system</location>
        <topology evidence="6">Peripheral membrane protein</topology>
        <orientation evidence="6">Cytoplasmic side</orientation>
    </subcellularLocation>
</comment>
<evidence type="ECO:0000256" key="8">
    <source>
        <dbReference type="SAM" id="Coils"/>
    </source>
</evidence>
<evidence type="ECO:0000256" key="6">
    <source>
        <dbReference type="ARBA" id="ARBA00029433"/>
    </source>
</evidence>
<dbReference type="GO" id="GO:0007033">
    <property type="term" value="P:vacuole organization"/>
    <property type="evidence" value="ECO:0007669"/>
    <property type="project" value="TreeGrafter"/>
</dbReference>
<feature type="domain" description="Pep3/Vps18 beta-propeller" evidence="9">
    <location>
        <begin position="3"/>
        <end position="340"/>
    </location>
</feature>
<dbReference type="GO" id="GO:0098588">
    <property type="term" value="C:bounding membrane of organelle"/>
    <property type="evidence" value="ECO:0007669"/>
    <property type="project" value="UniProtKB-ARBA"/>
</dbReference>
<evidence type="ECO:0000256" key="3">
    <source>
        <dbReference type="ARBA" id="ARBA00022771"/>
    </source>
</evidence>
<dbReference type="GO" id="GO:0007032">
    <property type="term" value="P:endosome organization"/>
    <property type="evidence" value="ECO:0007669"/>
    <property type="project" value="TreeGrafter"/>
</dbReference>
<evidence type="ECO:0000256" key="4">
    <source>
        <dbReference type="ARBA" id="ARBA00022833"/>
    </source>
</evidence>
<dbReference type="PANTHER" id="PTHR23323:SF26">
    <property type="entry name" value="VACUOLAR PROTEIN SORTING-ASSOCIATED PROTEIN 18 HOMOLOG"/>
    <property type="match status" value="1"/>
</dbReference>
<evidence type="ECO:0008006" key="13">
    <source>
        <dbReference type="Google" id="ProtNLM"/>
    </source>
</evidence>
<dbReference type="CDD" id="cd16462">
    <property type="entry name" value="RING-H2_Pep3p-like"/>
    <property type="match status" value="1"/>
</dbReference>
<reference evidence="12" key="1">
    <citation type="submission" date="2016-02" db="EMBL/GenBank/DDBJ databases">
        <title>Comparative genomics of biotechnologically important yeasts.</title>
        <authorList>
            <consortium name="DOE Joint Genome Institute"/>
            <person name="Riley R."/>
            <person name="Haridas S."/>
            <person name="Wolfe K.H."/>
            <person name="Lopes M.R."/>
            <person name="Hittinger C.T."/>
            <person name="Goker M."/>
            <person name="Salamov A."/>
            <person name="Wisecaver J."/>
            <person name="Long T.M."/>
            <person name="Aerts A.L."/>
            <person name="Barry K."/>
            <person name="Choi C."/>
            <person name="Clum A."/>
            <person name="Coughlan A.Y."/>
            <person name="Deshpande S."/>
            <person name="Douglass A.P."/>
            <person name="Hanson S.J."/>
            <person name="Klenk H.-P."/>
            <person name="Labutti K."/>
            <person name="Lapidus A."/>
            <person name="Lindquist E."/>
            <person name="Lipzen A."/>
            <person name="Meier-Kolthoff J.P."/>
            <person name="Ohm R.A."/>
            <person name="Otillar R.P."/>
            <person name="Pangilinan J."/>
            <person name="Peng Y."/>
            <person name="Rokas A."/>
            <person name="Rosa C.A."/>
            <person name="Scheuner C."/>
            <person name="Sibirny A.A."/>
            <person name="Slot J.C."/>
            <person name="Stielow J.B."/>
            <person name="Sun H."/>
            <person name="Kurtzman C.P."/>
            <person name="Blackwell M."/>
            <person name="Jeffries T.W."/>
            <person name="Grigoriev I.V."/>
        </authorList>
    </citation>
    <scope>NUCLEOTIDE SEQUENCE [LARGE SCALE GENOMIC DNA]</scope>
    <source>
        <strain evidence="12">NRRL Y-17796</strain>
    </source>
</reference>
<dbReference type="PROSITE" id="PS50236">
    <property type="entry name" value="CHCR"/>
    <property type="match status" value="1"/>
</dbReference>
<name>A0A1E4TLR0_9ASCO</name>
<evidence type="ECO:0000256" key="2">
    <source>
        <dbReference type="ARBA" id="ARBA00022723"/>
    </source>
</evidence>
<dbReference type="GO" id="GO:0006904">
    <property type="term" value="P:vesicle docking involved in exocytosis"/>
    <property type="evidence" value="ECO:0007669"/>
    <property type="project" value="TreeGrafter"/>
</dbReference>
<dbReference type="Pfam" id="PF05131">
    <property type="entry name" value="Pep3_Vps18"/>
    <property type="match status" value="1"/>
</dbReference>
<keyword evidence="3" id="KW-0863">Zinc-finger</keyword>
<dbReference type="Pfam" id="PF26148">
    <property type="entry name" value="VPS18_RING_C"/>
    <property type="match status" value="1"/>
</dbReference>
<dbReference type="PANTHER" id="PTHR23323">
    <property type="entry name" value="VACUOLAR PROTEIN SORTING-ASSOCIATED PROTEIN"/>
    <property type="match status" value="1"/>
</dbReference>
<evidence type="ECO:0000313" key="11">
    <source>
        <dbReference type="EMBL" id="ODV92692.1"/>
    </source>
</evidence>
<sequence length="918" mass="103568">MDLFAIEHVALQFDIANLLQLLVASNILCMVFPSKVLYIDLDQPQTVNQVHIKDTLRRAFLDVSGCHLLVVAESETYYVHLSDPARTPRPLARLSSLDVTAVAWNPFAPTDSTHEILVGTASGDIYETYISSSPDYFKKEDRYLRHVFSAPTTAANPAIVGLVAQISNSDSWNAAVIAYTATAIYCWKGPVPKGRMENLYASIAEGNQKLVTLSYQAPHKAFYSTNISPIDHHSYFAYAHDKSVTYGPLDPSPNGQIFLSTKSLQQRSLASKAPYSAAILTQYHLIALSNNTLTATNLLNGQTVYSQTFPDSSDPIIGMCADQRSGTFWFYSAQNIYELVASNEDRDVWRVLLDMDKFDSALALVEQKPPAEKDEAVVAIGEKMLANKLYLQVAALLGKSSKRVAEVASTFIENQQYDPLAEYLDAKLSTFSKSAVSQRTILAMWIMELYIERLNRLEELASTTDVPASFTSDSTEADAATYSTLLTETRKEFFSFLTENKPFIDKQTSYQLLAVHGRQDELLECANVFKDHDYIIAHWVRLGNWDNALSVLLKQEDMSIIYRFATVLLSNAPEKTVALWMRFPELDPSRLLPAIMTLQGASTVPVNARKQAIRYLRHVTETLHSTSTEIHNVLLGMYASVEGNDEDALLEYLESQGREPHYDPNFGLQITLKYQRIKSCAYIYVFLDRYEEAVDLALTHNNLEVAIMSAERQTVDSERKKRTWLKIVQHIIDQSKESGSGISKILALMHEYQSFTIAELLPLIPGWIDIREFKDDICESLEKYNKEVEQLKSEIAEVTITEKRAVDSLNELLQRYVIVEPGESCRLCRYPLLSEQFYVFPCQHAFHVTCLIEQAMERSSKAMQRKLQSLRVEYLRGNESEALDALIASECALCGDAIIDTIDMPFCTEQEMSRWAIA</sequence>
<evidence type="ECO:0000256" key="7">
    <source>
        <dbReference type="PROSITE-ProRule" id="PRU01006"/>
    </source>
</evidence>
<feature type="repeat" description="CHCR" evidence="7">
    <location>
        <begin position="583"/>
        <end position="740"/>
    </location>
</feature>
<dbReference type="GO" id="GO:0006886">
    <property type="term" value="P:intracellular protein transport"/>
    <property type="evidence" value="ECO:0007669"/>
    <property type="project" value="UniProtKB-UniRule"/>
</dbReference>
<dbReference type="AlphaFoldDB" id="A0A1E4TLR0"/>
<dbReference type="GO" id="GO:0005768">
    <property type="term" value="C:endosome"/>
    <property type="evidence" value="ECO:0007669"/>
    <property type="project" value="TreeGrafter"/>
</dbReference>
<dbReference type="InterPro" id="IPR000547">
    <property type="entry name" value="Clathrin_H-chain/VPS_repeat"/>
</dbReference>
<dbReference type="Proteomes" id="UP000095023">
    <property type="component" value="Unassembled WGS sequence"/>
</dbReference>
<dbReference type="GO" id="GO:0048284">
    <property type="term" value="P:organelle fusion"/>
    <property type="evidence" value="ECO:0007669"/>
    <property type="project" value="TreeGrafter"/>
</dbReference>
<gene>
    <name evidence="11" type="ORF">CANCADRAFT_30776</name>
</gene>
<evidence type="ECO:0000256" key="1">
    <source>
        <dbReference type="ARBA" id="ARBA00010454"/>
    </source>
</evidence>
<dbReference type="InterPro" id="IPR058919">
    <property type="entry name" value="Pep3/Vps18_RING_C"/>
</dbReference>
<evidence type="ECO:0000259" key="9">
    <source>
        <dbReference type="Pfam" id="PF05131"/>
    </source>
</evidence>
<accession>A0A1E4TLR0</accession>
<keyword evidence="12" id="KW-1185">Reference proteome</keyword>
<feature type="domain" description="Pep3/Vps18 RING C-terminal" evidence="10">
    <location>
        <begin position="819"/>
        <end position="899"/>
    </location>
</feature>
<dbReference type="EMBL" id="KV453841">
    <property type="protein sequence ID" value="ODV92692.1"/>
    <property type="molecule type" value="Genomic_DNA"/>
</dbReference>
<dbReference type="GO" id="GO:0030897">
    <property type="term" value="C:HOPS complex"/>
    <property type="evidence" value="ECO:0007669"/>
    <property type="project" value="TreeGrafter"/>
</dbReference>
<dbReference type="OrthoDB" id="1845386at2759"/>
<protein>
    <recommendedName>
        <fullName evidence="13">Pep3/Vps18/deep orange domain-containing protein</fullName>
    </recommendedName>
</protein>
<proteinExistence type="inferred from homology"/>
<keyword evidence="2" id="KW-0479">Metal-binding</keyword>
<organism evidence="11 12">
    <name type="scientific">Tortispora caseinolytica NRRL Y-17796</name>
    <dbReference type="NCBI Taxonomy" id="767744"/>
    <lineage>
        <taxon>Eukaryota</taxon>
        <taxon>Fungi</taxon>
        <taxon>Dikarya</taxon>
        <taxon>Ascomycota</taxon>
        <taxon>Saccharomycotina</taxon>
        <taxon>Trigonopsidomycetes</taxon>
        <taxon>Trigonopsidales</taxon>
        <taxon>Trigonopsidaceae</taxon>
        <taxon>Tortispora</taxon>
    </lineage>
</organism>
<keyword evidence="8" id="KW-0175">Coiled coil</keyword>
<dbReference type="GO" id="GO:0030674">
    <property type="term" value="F:protein-macromolecule adaptor activity"/>
    <property type="evidence" value="ECO:0007669"/>
    <property type="project" value="TreeGrafter"/>
</dbReference>
<evidence type="ECO:0000259" key="10">
    <source>
        <dbReference type="Pfam" id="PF26148"/>
    </source>
</evidence>
<dbReference type="GO" id="GO:0008270">
    <property type="term" value="F:zinc ion binding"/>
    <property type="evidence" value="ECO:0007669"/>
    <property type="project" value="UniProtKB-KW"/>
</dbReference>
<evidence type="ECO:0000313" key="12">
    <source>
        <dbReference type="Proteomes" id="UP000095023"/>
    </source>
</evidence>
<dbReference type="InterPro" id="IPR007810">
    <property type="entry name" value="Pep3/Vps18_beta-prop"/>
</dbReference>